<dbReference type="NCBIfam" id="TIGR01730">
    <property type="entry name" value="RND_mfp"/>
    <property type="match status" value="1"/>
</dbReference>
<evidence type="ECO:0000256" key="1">
    <source>
        <dbReference type="ARBA" id="ARBA00009477"/>
    </source>
</evidence>
<evidence type="ECO:0000259" key="3">
    <source>
        <dbReference type="Pfam" id="PF25917"/>
    </source>
</evidence>
<name>A0A2P8D8F9_9BACT</name>
<accession>A0A2P8D8F9</accession>
<sequence length="362" mass="38512">MKKIKKNFAALLTGAVLLLAVAFTLGNNKKKLDAKAATGSTKTIVFPVTIATPQYRDLGSTYTASGFFVPVNSMALTSDITGRITSTSLKDGVSITKGQVLVSVYNEAAHIEKRQNEIDRQLAAQTLQKAKTDLAKMEDMLQANAITGREVEEQRLSVESALSKLRNLNTLNRATTITAPMSGTVHKAYVQAGSYLSPGTVVADLVDNSSLKLQVLLLDKEVSALGIGKKIAVSPDLYPGYTVTGTVVYIAAQADANRNFPVEIQIPNSNTYPLKAGMSGVAQISNTHPQQALMIPVQSIVGSFQQPQVYVLQGNTAVLRKITTGVVQGENIVVLAGLTTTDQVIRTGQLNISNGSAVQVIP</sequence>
<dbReference type="GO" id="GO:1990281">
    <property type="term" value="C:efflux pump complex"/>
    <property type="evidence" value="ECO:0007669"/>
    <property type="project" value="TreeGrafter"/>
</dbReference>
<keyword evidence="2" id="KW-0732">Signal</keyword>
<dbReference type="OrthoDB" id="9784685at2"/>
<gene>
    <name evidence="4" type="ORF">B0I18_102478</name>
</gene>
<evidence type="ECO:0000256" key="2">
    <source>
        <dbReference type="SAM" id="SignalP"/>
    </source>
</evidence>
<dbReference type="InterPro" id="IPR006143">
    <property type="entry name" value="RND_pump_MFP"/>
</dbReference>
<dbReference type="GO" id="GO:0015562">
    <property type="term" value="F:efflux transmembrane transporter activity"/>
    <property type="evidence" value="ECO:0007669"/>
    <property type="project" value="TreeGrafter"/>
</dbReference>
<dbReference type="Proteomes" id="UP000240572">
    <property type="component" value="Unassembled WGS sequence"/>
</dbReference>
<dbReference type="PANTHER" id="PTHR30469">
    <property type="entry name" value="MULTIDRUG RESISTANCE PROTEIN MDTA"/>
    <property type="match status" value="1"/>
</dbReference>
<dbReference type="SUPFAM" id="SSF111369">
    <property type="entry name" value="HlyD-like secretion proteins"/>
    <property type="match status" value="1"/>
</dbReference>
<dbReference type="EMBL" id="PYGD01000002">
    <property type="protein sequence ID" value="PSK93508.1"/>
    <property type="molecule type" value="Genomic_DNA"/>
</dbReference>
<dbReference type="PANTHER" id="PTHR30469:SF15">
    <property type="entry name" value="HLYD FAMILY OF SECRETION PROTEINS"/>
    <property type="match status" value="1"/>
</dbReference>
<dbReference type="Gene3D" id="2.40.420.20">
    <property type="match status" value="1"/>
</dbReference>
<evidence type="ECO:0000313" key="4">
    <source>
        <dbReference type="EMBL" id="PSK93508.1"/>
    </source>
</evidence>
<feature type="signal peptide" evidence="2">
    <location>
        <begin position="1"/>
        <end position="22"/>
    </location>
</feature>
<dbReference type="Pfam" id="PF25917">
    <property type="entry name" value="BSH_RND"/>
    <property type="match status" value="1"/>
</dbReference>
<keyword evidence="5" id="KW-1185">Reference proteome</keyword>
<protein>
    <submittedName>
        <fullName evidence="4">RND family efflux transporter MFP subunit</fullName>
    </submittedName>
</protein>
<dbReference type="Gene3D" id="1.10.287.470">
    <property type="entry name" value="Helix hairpin bin"/>
    <property type="match status" value="1"/>
</dbReference>
<dbReference type="Gene3D" id="2.40.50.100">
    <property type="match status" value="1"/>
</dbReference>
<dbReference type="AlphaFoldDB" id="A0A2P8D8F9"/>
<reference evidence="4 5" key="1">
    <citation type="submission" date="2018-03" db="EMBL/GenBank/DDBJ databases">
        <title>Genomic Encyclopedia of Type Strains, Phase III (KMG-III): the genomes of soil and plant-associated and newly described type strains.</title>
        <authorList>
            <person name="Whitman W."/>
        </authorList>
    </citation>
    <scope>NUCLEOTIDE SEQUENCE [LARGE SCALE GENOMIC DNA]</scope>
    <source>
        <strain evidence="4 5">CGMCC 1.12700</strain>
    </source>
</reference>
<dbReference type="InterPro" id="IPR058625">
    <property type="entry name" value="MdtA-like_BSH"/>
</dbReference>
<evidence type="ECO:0000313" key="5">
    <source>
        <dbReference type="Proteomes" id="UP000240572"/>
    </source>
</evidence>
<comment type="similarity">
    <text evidence="1">Belongs to the membrane fusion protein (MFP) (TC 8.A.1) family.</text>
</comment>
<proteinExistence type="inferred from homology"/>
<comment type="caution">
    <text evidence="4">The sequence shown here is derived from an EMBL/GenBank/DDBJ whole genome shotgun (WGS) entry which is preliminary data.</text>
</comment>
<dbReference type="RefSeq" id="WP_106522501.1">
    <property type="nucleotide sequence ID" value="NZ_PYGD01000002.1"/>
</dbReference>
<organism evidence="4 5">
    <name type="scientific">Taibaiella chishuiensis</name>
    <dbReference type="NCBI Taxonomy" id="1434707"/>
    <lineage>
        <taxon>Bacteria</taxon>
        <taxon>Pseudomonadati</taxon>
        <taxon>Bacteroidota</taxon>
        <taxon>Chitinophagia</taxon>
        <taxon>Chitinophagales</taxon>
        <taxon>Chitinophagaceae</taxon>
        <taxon>Taibaiella</taxon>
    </lineage>
</organism>
<feature type="chain" id="PRO_5015192730" evidence="2">
    <location>
        <begin position="23"/>
        <end position="362"/>
    </location>
</feature>
<dbReference type="Gene3D" id="2.40.30.170">
    <property type="match status" value="1"/>
</dbReference>
<feature type="domain" description="Multidrug resistance protein MdtA-like barrel-sandwich hybrid" evidence="3">
    <location>
        <begin position="75"/>
        <end position="201"/>
    </location>
</feature>